<evidence type="ECO:0000313" key="2">
    <source>
        <dbReference type="Proteomes" id="UP001285263"/>
    </source>
</evidence>
<keyword evidence="2" id="KW-1185">Reference proteome</keyword>
<name>A0ABU5DKN9_9BURK</name>
<evidence type="ECO:0000313" key="1">
    <source>
        <dbReference type="EMBL" id="MDY0746876.1"/>
    </source>
</evidence>
<organism evidence="1 2">
    <name type="scientific">Roseateles agri</name>
    <dbReference type="NCBI Taxonomy" id="3098619"/>
    <lineage>
        <taxon>Bacteria</taxon>
        <taxon>Pseudomonadati</taxon>
        <taxon>Pseudomonadota</taxon>
        <taxon>Betaproteobacteria</taxon>
        <taxon>Burkholderiales</taxon>
        <taxon>Sphaerotilaceae</taxon>
        <taxon>Roseateles</taxon>
    </lineage>
</organism>
<proteinExistence type="predicted"/>
<sequence>MSYIHAFLDGALAASAAFALALAVSIVPGGGIAAALRFAATPFKLPWRLLAALLLVGGFCMRDVFPPGDAAGSAWRTTLTTRLVVSSLRFDLSIGIGAAPARSPSATVTIKRSPVHRYAVALPLLRPVRPVRPNAAEPV</sequence>
<comment type="caution">
    <text evidence="1">The sequence shown here is derived from an EMBL/GenBank/DDBJ whole genome shotgun (WGS) entry which is preliminary data.</text>
</comment>
<protein>
    <submittedName>
        <fullName evidence="1">Uncharacterized protein</fullName>
    </submittedName>
</protein>
<accession>A0ABU5DKN9</accession>
<dbReference type="Proteomes" id="UP001285263">
    <property type="component" value="Unassembled WGS sequence"/>
</dbReference>
<gene>
    <name evidence="1" type="ORF">SNE35_20355</name>
</gene>
<dbReference type="EMBL" id="JAXCLA010000006">
    <property type="protein sequence ID" value="MDY0746876.1"/>
    <property type="molecule type" value="Genomic_DNA"/>
</dbReference>
<dbReference type="RefSeq" id="WP_320424835.1">
    <property type="nucleotide sequence ID" value="NZ_JAXCLA010000006.1"/>
</dbReference>
<reference evidence="1 2" key="1">
    <citation type="submission" date="2023-11" db="EMBL/GenBank/DDBJ databases">
        <title>Paucibacter sp. nov., isolated from fresh soil in Korea.</title>
        <authorList>
            <person name="Le N.T.T."/>
        </authorList>
    </citation>
    <scope>NUCLEOTIDE SEQUENCE [LARGE SCALE GENOMIC DNA]</scope>
    <source>
        <strain evidence="1 2">R3-3</strain>
    </source>
</reference>